<sequence>MGESTFENNEICLSENWMARQFHGRLGISLRVFFTCLAYSVA</sequence>
<name>A0A1H8WC38_9EURY</name>
<keyword evidence="2" id="KW-1185">Reference proteome</keyword>
<dbReference type="Proteomes" id="UP000199126">
    <property type="component" value="Unassembled WGS sequence"/>
</dbReference>
<evidence type="ECO:0000313" key="2">
    <source>
        <dbReference type="Proteomes" id="UP000199126"/>
    </source>
</evidence>
<evidence type="ECO:0000313" key="1">
    <source>
        <dbReference type="EMBL" id="SEP25206.1"/>
    </source>
</evidence>
<gene>
    <name evidence="1" type="ORF">SAMN04487948_1277</name>
</gene>
<dbReference type="AlphaFoldDB" id="A0A1H8WC38"/>
<accession>A0A1H8WC38</accession>
<protein>
    <submittedName>
        <fullName evidence="1">Uncharacterized protein</fullName>
    </submittedName>
</protein>
<reference evidence="2" key="1">
    <citation type="submission" date="2016-10" db="EMBL/GenBank/DDBJ databases">
        <authorList>
            <person name="Varghese N."/>
            <person name="Submissions S."/>
        </authorList>
    </citation>
    <scope>NUCLEOTIDE SEQUENCE [LARGE SCALE GENOMIC DNA]</scope>
    <source>
        <strain evidence="2">CGMCC 1.10121</strain>
    </source>
</reference>
<dbReference type="EMBL" id="FODV01000027">
    <property type="protein sequence ID" value="SEP25206.1"/>
    <property type="molecule type" value="Genomic_DNA"/>
</dbReference>
<organism evidence="1 2">
    <name type="scientific">Halogranum amylolyticum</name>
    <dbReference type="NCBI Taxonomy" id="660520"/>
    <lineage>
        <taxon>Archaea</taxon>
        <taxon>Methanobacteriati</taxon>
        <taxon>Methanobacteriota</taxon>
        <taxon>Stenosarchaea group</taxon>
        <taxon>Halobacteria</taxon>
        <taxon>Halobacteriales</taxon>
        <taxon>Haloferacaceae</taxon>
    </lineage>
</organism>
<proteinExistence type="predicted"/>